<dbReference type="EMBL" id="CAUYUJ010018817">
    <property type="protein sequence ID" value="CAK0886542.1"/>
    <property type="molecule type" value="Genomic_DNA"/>
</dbReference>
<comment type="caution">
    <text evidence="2">The sequence shown here is derived from an EMBL/GenBank/DDBJ whole genome shotgun (WGS) entry which is preliminary data.</text>
</comment>
<proteinExistence type="predicted"/>
<keyword evidence="3" id="KW-1185">Reference proteome</keyword>
<protein>
    <submittedName>
        <fullName evidence="2">Uncharacterized protein</fullName>
    </submittedName>
</protein>
<evidence type="ECO:0000313" key="3">
    <source>
        <dbReference type="Proteomes" id="UP001189429"/>
    </source>
</evidence>
<feature type="compositionally biased region" description="Basic and acidic residues" evidence="1">
    <location>
        <begin position="398"/>
        <end position="407"/>
    </location>
</feature>
<feature type="compositionally biased region" description="Basic and acidic residues" evidence="1">
    <location>
        <begin position="304"/>
        <end position="314"/>
    </location>
</feature>
<evidence type="ECO:0000313" key="2">
    <source>
        <dbReference type="EMBL" id="CAK0886542.1"/>
    </source>
</evidence>
<dbReference type="Proteomes" id="UP001189429">
    <property type="component" value="Unassembled WGS sequence"/>
</dbReference>
<feature type="region of interest" description="Disordered" evidence="1">
    <location>
        <begin position="387"/>
        <end position="407"/>
    </location>
</feature>
<gene>
    <name evidence="2" type="ORF">PCOR1329_LOCUS67860</name>
</gene>
<accession>A0ABN9WJ51</accession>
<feature type="compositionally biased region" description="Basic and acidic residues" evidence="1">
    <location>
        <begin position="322"/>
        <end position="363"/>
    </location>
</feature>
<feature type="compositionally biased region" description="Low complexity" evidence="1">
    <location>
        <begin position="94"/>
        <end position="123"/>
    </location>
</feature>
<reference evidence="2" key="1">
    <citation type="submission" date="2023-10" db="EMBL/GenBank/DDBJ databases">
        <authorList>
            <person name="Chen Y."/>
            <person name="Shah S."/>
            <person name="Dougan E. K."/>
            <person name="Thang M."/>
            <person name="Chan C."/>
        </authorList>
    </citation>
    <scope>NUCLEOTIDE SEQUENCE [LARGE SCALE GENOMIC DNA]</scope>
</reference>
<feature type="non-terminal residue" evidence="2">
    <location>
        <position position="1"/>
    </location>
</feature>
<feature type="compositionally biased region" description="Low complexity" evidence="1">
    <location>
        <begin position="26"/>
        <end position="36"/>
    </location>
</feature>
<feature type="region of interest" description="Disordered" evidence="1">
    <location>
        <begin position="299"/>
        <end position="366"/>
    </location>
</feature>
<feature type="non-terminal residue" evidence="2">
    <location>
        <position position="460"/>
    </location>
</feature>
<organism evidence="2 3">
    <name type="scientific">Prorocentrum cordatum</name>
    <dbReference type="NCBI Taxonomy" id="2364126"/>
    <lineage>
        <taxon>Eukaryota</taxon>
        <taxon>Sar</taxon>
        <taxon>Alveolata</taxon>
        <taxon>Dinophyceae</taxon>
        <taxon>Prorocentrales</taxon>
        <taxon>Prorocentraceae</taxon>
        <taxon>Prorocentrum</taxon>
    </lineage>
</organism>
<feature type="compositionally biased region" description="Pro residues" evidence="1">
    <location>
        <begin position="37"/>
        <end position="47"/>
    </location>
</feature>
<feature type="compositionally biased region" description="Pro residues" evidence="1">
    <location>
        <begin position="82"/>
        <end position="93"/>
    </location>
</feature>
<name>A0ABN9WJ51_9DINO</name>
<feature type="region of interest" description="Disordered" evidence="1">
    <location>
        <begin position="1"/>
        <end position="128"/>
    </location>
</feature>
<sequence>AGNIVRVEADSPIEAAAAPSDRPIEAAAAPAPSAAGAPPPPRPPPGQARPRRARPSPAKSSGAPPPKVAAIIFEPSHDGPPAAAPAPSGPPPQAAAAPEPSVAASTPPGTAVGPPADPLAAPAPSNPQALVRAPKRGFLPAQPKPTQAPAATDHPAFLDDLRMHCGGRGGEVEVMDKVRVRNKGKNALRCSRCSSKITQLSAELGGWPTPEFSALDDESKNNFFGGIRDITSRKDVVAHFHEYMKGFEKHRKRRPGLGELSVKGFDTDRIVRLSFPWDIKDRRVLGKTYRAPIYSAGTAGQKGQLREGVEENSGKSRRKKKGNNDKKGHEKDKGDREARKIRNAKESEREGKKMESQRKREGAKNLMDASAMADKVKHMQTTLQGTASDAAFAGMPQRARETTEEDCEKTSEIFSDVKKIIDGDHNCASRHINKDVTVKSMLADMKRKADAASQLIRRAS</sequence>
<evidence type="ECO:0000256" key="1">
    <source>
        <dbReference type="SAM" id="MobiDB-lite"/>
    </source>
</evidence>